<dbReference type="Proteomes" id="UP000765509">
    <property type="component" value="Unassembled WGS sequence"/>
</dbReference>
<sequence>MSRSQYQDGDKISYYEKKALKQLPETSGWPQFSDAGEYDHMELIDYIEGLFKEYLTTRLLPELIQHSKDMLVFGTQKSKKSMAAENGHDGIFKLSEITAIVL</sequence>
<dbReference type="AlphaFoldDB" id="A0A9Q3DBK4"/>
<name>A0A9Q3DBK4_9BASI</name>
<protein>
    <submittedName>
        <fullName evidence="1">Uncharacterized protein</fullName>
    </submittedName>
</protein>
<evidence type="ECO:0000313" key="2">
    <source>
        <dbReference type="Proteomes" id="UP000765509"/>
    </source>
</evidence>
<accession>A0A9Q3DBK4</accession>
<evidence type="ECO:0000313" key="1">
    <source>
        <dbReference type="EMBL" id="MBW0499057.1"/>
    </source>
</evidence>
<dbReference type="OrthoDB" id="2507294at2759"/>
<gene>
    <name evidence="1" type="ORF">O181_038772</name>
</gene>
<dbReference type="EMBL" id="AVOT02015068">
    <property type="protein sequence ID" value="MBW0499057.1"/>
    <property type="molecule type" value="Genomic_DNA"/>
</dbReference>
<proteinExistence type="predicted"/>
<comment type="caution">
    <text evidence="1">The sequence shown here is derived from an EMBL/GenBank/DDBJ whole genome shotgun (WGS) entry which is preliminary data.</text>
</comment>
<keyword evidence="2" id="KW-1185">Reference proteome</keyword>
<organism evidence="1 2">
    <name type="scientific">Austropuccinia psidii MF-1</name>
    <dbReference type="NCBI Taxonomy" id="1389203"/>
    <lineage>
        <taxon>Eukaryota</taxon>
        <taxon>Fungi</taxon>
        <taxon>Dikarya</taxon>
        <taxon>Basidiomycota</taxon>
        <taxon>Pucciniomycotina</taxon>
        <taxon>Pucciniomycetes</taxon>
        <taxon>Pucciniales</taxon>
        <taxon>Sphaerophragmiaceae</taxon>
        <taxon>Austropuccinia</taxon>
    </lineage>
</organism>
<reference evidence="1" key="1">
    <citation type="submission" date="2021-03" db="EMBL/GenBank/DDBJ databases">
        <title>Draft genome sequence of rust myrtle Austropuccinia psidii MF-1, a brazilian biotype.</title>
        <authorList>
            <person name="Quecine M.C."/>
            <person name="Pachon D.M.R."/>
            <person name="Bonatelli M.L."/>
            <person name="Correr F.H."/>
            <person name="Franceschini L.M."/>
            <person name="Leite T.F."/>
            <person name="Margarido G.R.A."/>
            <person name="Almeida C.A."/>
            <person name="Ferrarezi J.A."/>
            <person name="Labate C.A."/>
        </authorList>
    </citation>
    <scope>NUCLEOTIDE SEQUENCE</scope>
    <source>
        <strain evidence="1">MF-1</strain>
    </source>
</reference>